<dbReference type="InterPro" id="IPR050216">
    <property type="entry name" value="LRR_domain-containing"/>
</dbReference>
<evidence type="ECO:0000256" key="3">
    <source>
        <dbReference type="SAM" id="SignalP"/>
    </source>
</evidence>
<keyword evidence="2" id="KW-0677">Repeat</keyword>
<dbReference type="Pfam" id="PF00560">
    <property type="entry name" value="LRR_1"/>
    <property type="match status" value="1"/>
</dbReference>
<dbReference type="Pfam" id="PF13855">
    <property type="entry name" value="LRR_8"/>
    <property type="match status" value="3"/>
</dbReference>
<organism evidence="4 5">
    <name type="scientific">Saprospira grandis (strain Lewin)</name>
    <dbReference type="NCBI Taxonomy" id="984262"/>
    <lineage>
        <taxon>Bacteria</taxon>
        <taxon>Pseudomonadati</taxon>
        <taxon>Bacteroidota</taxon>
        <taxon>Saprospiria</taxon>
        <taxon>Saprospirales</taxon>
        <taxon>Saprospiraceae</taxon>
        <taxon>Saprospira</taxon>
    </lineage>
</organism>
<dbReference type="Gene3D" id="3.80.10.10">
    <property type="entry name" value="Ribonuclease Inhibitor"/>
    <property type="match status" value="3"/>
</dbReference>
<evidence type="ECO:0000256" key="2">
    <source>
        <dbReference type="ARBA" id="ARBA00022737"/>
    </source>
</evidence>
<dbReference type="PANTHER" id="PTHR48051:SF1">
    <property type="entry name" value="RAS SUPPRESSOR PROTEIN 1"/>
    <property type="match status" value="1"/>
</dbReference>
<reference evidence="4 5" key="1">
    <citation type="journal article" date="2012" name="Stand. Genomic Sci.">
        <title>Complete genome sequencing and analysis of Saprospira grandis str. Lewin, a predatory marine bacterium.</title>
        <authorList>
            <person name="Saw J.H."/>
            <person name="Yuryev A."/>
            <person name="Kanbe M."/>
            <person name="Hou S."/>
            <person name="Young A.G."/>
            <person name="Aizawa S."/>
            <person name="Alam M."/>
        </authorList>
    </citation>
    <scope>NUCLEOTIDE SEQUENCE [LARGE SCALE GENOMIC DNA]</scope>
    <source>
        <strain evidence="4 5">Lewin</strain>
    </source>
</reference>
<dbReference type="EMBL" id="CP002831">
    <property type="protein sequence ID" value="AFC24490.1"/>
    <property type="molecule type" value="Genomic_DNA"/>
</dbReference>
<proteinExistence type="predicted"/>
<name>H6KZA0_SAPGL</name>
<sequence length="511" mass="57327">MKTNSLYLPFLFLLLASFPILAQEDGEYYSLEEALAANPKEVYILDLSEESFSRLPESLMAFTNLKELSVNGIELSEIGDIWGAFPNLEYLDLDDNAIQTLPPSFSQLTKLKTLYLASNQLGPEALKQVAAIPSLEELNLSKNTAMAAADWNALASLKKLKTLELLRLNLKECPKVLGQLPALNYLDLGENKIEEIKLSFGANLQNLDLSDNPLHTLDIQAEGLKDLFVNRTKIQKLPKQLAQLHYLSLDNCGMTEIPSQIIAYSQLKELSLIGNEIGELPESLTQLQQLEELLLSNNTLGEIPAFFAQIPNLTELHLDNNLIVVNNLEAPMKKLKLLYLSENIMGPNFFKGQYMPALEELYMSSCLLFSTPDFTGATKLKSIYLDANMIDKIHPSLAKLQELEELDLSNNEKLVFPKGMEKLPLTSLNISSCTSIDDLLEDDLVYEFPAFIAQLPKLESLEIANMPYDKLPKVWASKASLLYLDVSGTKLSYEQIKEVGLYHDQCDIIWE</sequence>
<dbReference type="GO" id="GO:0005737">
    <property type="term" value="C:cytoplasm"/>
    <property type="evidence" value="ECO:0007669"/>
    <property type="project" value="TreeGrafter"/>
</dbReference>
<feature type="signal peptide" evidence="3">
    <location>
        <begin position="1"/>
        <end position="22"/>
    </location>
</feature>
<keyword evidence="1" id="KW-0433">Leucine-rich repeat</keyword>
<gene>
    <name evidence="4" type="ordered locus">SGRA_1755</name>
</gene>
<dbReference type="STRING" id="984262.SGRA_1755"/>
<evidence type="ECO:0000256" key="1">
    <source>
        <dbReference type="ARBA" id="ARBA00022614"/>
    </source>
</evidence>
<dbReference type="InterPro" id="IPR032675">
    <property type="entry name" value="LRR_dom_sf"/>
</dbReference>
<dbReference type="SMART" id="SM00368">
    <property type="entry name" value="LRR_RI"/>
    <property type="match status" value="3"/>
</dbReference>
<keyword evidence="5" id="KW-1185">Reference proteome</keyword>
<dbReference type="PROSITE" id="PS51450">
    <property type="entry name" value="LRR"/>
    <property type="match status" value="1"/>
</dbReference>
<protein>
    <submittedName>
        <fullName evidence="4">Miro domain-containing protein</fullName>
    </submittedName>
</protein>
<dbReference type="InterPro" id="IPR003591">
    <property type="entry name" value="Leu-rich_rpt_typical-subtyp"/>
</dbReference>
<dbReference type="PANTHER" id="PTHR48051">
    <property type="match status" value="1"/>
</dbReference>
<dbReference type="AlphaFoldDB" id="H6KZA0"/>
<accession>H6KZA0</accession>
<dbReference type="HOGENOM" id="CLU_000288_18_23_10"/>
<dbReference type="Proteomes" id="UP000007519">
    <property type="component" value="Chromosome"/>
</dbReference>
<dbReference type="OrthoDB" id="1426594at2"/>
<dbReference type="SUPFAM" id="SSF52058">
    <property type="entry name" value="L domain-like"/>
    <property type="match status" value="1"/>
</dbReference>
<feature type="chain" id="PRO_5003604501" evidence="3">
    <location>
        <begin position="23"/>
        <end position="511"/>
    </location>
</feature>
<evidence type="ECO:0000313" key="4">
    <source>
        <dbReference type="EMBL" id="AFC24490.1"/>
    </source>
</evidence>
<dbReference type="eggNOG" id="COG4886">
    <property type="taxonomic scope" value="Bacteria"/>
</dbReference>
<dbReference type="RefSeq" id="WP_015692123.1">
    <property type="nucleotide sequence ID" value="NC_016940.1"/>
</dbReference>
<dbReference type="SMART" id="SM00369">
    <property type="entry name" value="LRR_TYP"/>
    <property type="match status" value="8"/>
</dbReference>
<keyword evidence="3" id="KW-0732">Signal</keyword>
<dbReference type="InterPro" id="IPR001611">
    <property type="entry name" value="Leu-rich_rpt"/>
</dbReference>
<dbReference type="KEGG" id="sgn:SGRA_1755"/>
<evidence type="ECO:0000313" key="5">
    <source>
        <dbReference type="Proteomes" id="UP000007519"/>
    </source>
</evidence>